<comment type="caution">
    <text evidence="11">The sequence shown here is derived from an EMBL/GenBank/DDBJ whole genome shotgun (WGS) entry which is preliminary data.</text>
</comment>
<evidence type="ECO:0000256" key="4">
    <source>
        <dbReference type="ARBA" id="ARBA00022598"/>
    </source>
</evidence>
<dbReference type="EMBL" id="JADBJN010000003">
    <property type="protein sequence ID" value="KAG5671873.1"/>
    <property type="molecule type" value="Genomic_DNA"/>
</dbReference>
<keyword evidence="5 10" id="KW-0547">Nucleotide-binding</keyword>
<keyword evidence="8 10" id="KW-0030">Aminoacyl-tRNA synthetase</keyword>
<dbReference type="InterPro" id="IPR001412">
    <property type="entry name" value="aa-tRNA-synth_I_CS"/>
</dbReference>
<evidence type="ECO:0000256" key="10">
    <source>
        <dbReference type="RuleBase" id="RU363036"/>
    </source>
</evidence>
<evidence type="ECO:0000256" key="8">
    <source>
        <dbReference type="ARBA" id="ARBA00023146"/>
    </source>
</evidence>
<dbReference type="GO" id="GO:0005524">
    <property type="term" value="F:ATP binding"/>
    <property type="evidence" value="ECO:0007669"/>
    <property type="project" value="UniProtKB-KW"/>
</dbReference>
<keyword evidence="7 10" id="KW-0648">Protein biosynthesis</keyword>
<evidence type="ECO:0000313" key="12">
    <source>
        <dbReference type="Proteomes" id="UP001107558"/>
    </source>
</evidence>
<dbReference type="PANTHER" id="PTHR10055:SF1">
    <property type="entry name" value="TRYPTOPHAN--TRNA LIGASE, CYTOPLASMIC"/>
    <property type="match status" value="1"/>
</dbReference>
<dbReference type="FunFam" id="1.10.240.10:FF:000003">
    <property type="entry name" value="Tryptophan--tRNA ligase, cytoplasmic"/>
    <property type="match status" value="1"/>
</dbReference>
<dbReference type="Gene3D" id="1.10.240.10">
    <property type="entry name" value="Tyrosyl-Transfer RNA Synthetase"/>
    <property type="match status" value="1"/>
</dbReference>
<evidence type="ECO:0000256" key="7">
    <source>
        <dbReference type="ARBA" id="ARBA00022917"/>
    </source>
</evidence>
<keyword evidence="12" id="KW-1185">Reference proteome</keyword>
<dbReference type="GO" id="GO:0004830">
    <property type="term" value="F:tryptophan-tRNA ligase activity"/>
    <property type="evidence" value="ECO:0007669"/>
    <property type="project" value="UniProtKB-EC"/>
</dbReference>
<keyword evidence="6 10" id="KW-0067">ATP-binding</keyword>
<proteinExistence type="inferred from homology"/>
<dbReference type="GO" id="GO:0005737">
    <property type="term" value="C:cytoplasm"/>
    <property type="evidence" value="ECO:0007669"/>
    <property type="project" value="TreeGrafter"/>
</dbReference>
<dbReference type="InterPro" id="IPR002306">
    <property type="entry name" value="Trp-tRNA-ligase"/>
</dbReference>
<dbReference type="GO" id="GO:0006436">
    <property type="term" value="P:tryptophanyl-tRNA aminoacylation"/>
    <property type="evidence" value="ECO:0007669"/>
    <property type="project" value="InterPro"/>
</dbReference>
<evidence type="ECO:0000256" key="6">
    <source>
        <dbReference type="ARBA" id="ARBA00022840"/>
    </source>
</evidence>
<dbReference type="OrthoDB" id="10261385at2759"/>
<dbReference type="PRINTS" id="PR01039">
    <property type="entry name" value="TRNASYNTHTRP"/>
</dbReference>
<gene>
    <name evidence="11" type="ORF">PVAND_002043</name>
</gene>
<evidence type="ECO:0000313" key="11">
    <source>
        <dbReference type="EMBL" id="KAG5671873.1"/>
    </source>
</evidence>
<dbReference type="Proteomes" id="UP001107558">
    <property type="component" value="Chromosome 3"/>
</dbReference>
<sequence>MIEQIKELSITEDIITPWSVQIANSDGIDYNKLLEKIGMSRINADLVKKFENVTGKAAHYFFRREILIAHRDFDKCLDLYAEKKPFYLYTGICPAESLHLGHFIQFYISKWLQDVFDIPVIIQITDDEKILWNDLKPDVLPKLVKETVKNLIAFNFNPAKTFIFSNFNYMGQTPEYYRNVIRVRKSVTYGQIKNTFGFTDSDPIGKIVFPSLQLVPALSTSFPEIFGNEKVQPIIVSGLDQEPYIRLMHEISQKLDFPTPISIHSIFFPALHGVRTKMSTSDVNTAIFLSDTAKQIKTKINKHAFSGGRVTVEEHREFGGDTNVDVSYHLLKFFQSNDDELEKIRSTYSSGELLSGEIKKHAFECIQEIVATHQETKKTITDDIIDQFVKPKNMK</sequence>
<dbReference type="EC" id="6.1.1.2" evidence="2"/>
<dbReference type="NCBIfam" id="TIGR00233">
    <property type="entry name" value="trpS"/>
    <property type="match status" value="1"/>
</dbReference>
<protein>
    <recommendedName>
        <fullName evidence="3">Tryptophan--tRNA ligase, cytoplasmic</fullName>
        <ecNumber evidence="2">6.1.1.2</ecNumber>
    </recommendedName>
    <alternativeName>
        <fullName evidence="9">Tryptophanyl-tRNA synthetase</fullName>
    </alternativeName>
</protein>
<evidence type="ECO:0000256" key="5">
    <source>
        <dbReference type="ARBA" id="ARBA00022741"/>
    </source>
</evidence>
<comment type="similarity">
    <text evidence="1 10">Belongs to the class-I aminoacyl-tRNA synthetase family.</text>
</comment>
<dbReference type="Gene3D" id="3.40.50.620">
    <property type="entry name" value="HUPs"/>
    <property type="match status" value="1"/>
</dbReference>
<dbReference type="PROSITE" id="PS00178">
    <property type="entry name" value="AA_TRNA_LIGASE_I"/>
    <property type="match status" value="1"/>
</dbReference>
<dbReference type="InterPro" id="IPR002305">
    <property type="entry name" value="aa-tRNA-synth_Ic"/>
</dbReference>
<organism evidence="11 12">
    <name type="scientific">Polypedilum vanderplanki</name>
    <name type="common">Sleeping chironomid midge</name>
    <dbReference type="NCBI Taxonomy" id="319348"/>
    <lineage>
        <taxon>Eukaryota</taxon>
        <taxon>Metazoa</taxon>
        <taxon>Ecdysozoa</taxon>
        <taxon>Arthropoda</taxon>
        <taxon>Hexapoda</taxon>
        <taxon>Insecta</taxon>
        <taxon>Pterygota</taxon>
        <taxon>Neoptera</taxon>
        <taxon>Endopterygota</taxon>
        <taxon>Diptera</taxon>
        <taxon>Nematocera</taxon>
        <taxon>Chironomoidea</taxon>
        <taxon>Chironomidae</taxon>
        <taxon>Chironominae</taxon>
        <taxon>Polypedilum</taxon>
        <taxon>Polypedilum</taxon>
    </lineage>
</organism>
<reference evidence="11" key="1">
    <citation type="submission" date="2021-03" db="EMBL/GenBank/DDBJ databases">
        <title>Chromosome level genome of the anhydrobiotic midge Polypedilum vanderplanki.</title>
        <authorList>
            <person name="Yoshida Y."/>
            <person name="Kikawada T."/>
            <person name="Gusev O."/>
        </authorList>
    </citation>
    <scope>NUCLEOTIDE SEQUENCE</scope>
    <source>
        <strain evidence="11">NIAS01</strain>
        <tissue evidence="11">Whole body or cell culture</tissue>
    </source>
</reference>
<dbReference type="AlphaFoldDB" id="A0A9J6BPS1"/>
<accession>A0A9J6BPS1</accession>
<dbReference type="SUPFAM" id="SSF52374">
    <property type="entry name" value="Nucleotidylyl transferase"/>
    <property type="match status" value="1"/>
</dbReference>
<evidence type="ECO:0000256" key="1">
    <source>
        <dbReference type="ARBA" id="ARBA00005594"/>
    </source>
</evidence>
<dbReference type="PANTHER" id="PTHR10055">
    <property type="entry name" value="TRYPTOPHANYL-TRNA SYNTHETASE"/>
    <property type="match status" value="1"/>
</dbReference>
<dbReference type="Pfam" id="PF00579">
    <property type="entry name" value="tRNA-synt_1b"/>
    <property type="match status" value="1"/>
</dbReference>
<evidence type="ECO:0000256" key="2">
    <source>
        <dbReference type="ARBA" id="ARBA00013161"/>
    </source>
</evidence>
<name>A0A9J6BPS1_POLVA</name>
<evidence type="ECO:0000256" key="9">
    <source>
        <dbReference type="ARBA" id="ARBA00030268"/>
    </source>
</evidence>
<keyword evidence="4 10" id="KW-0436">Ligase</keyword>
<dbReference type="InterPro" id="IPR014729">
    <property type="entry name" value="Rossmann-like_a/b/a_fold"/>
</dbReference>
<evidence type="ECO:0000256" key="3">
    <source>
        <dbReference type="ARBA" id="ARBA00013782"/>
    </source>
</evidence>